<feature type="transmembrane region" description="Helical" evidence="1">
    <location>
        <begin position="57"/>
        <end position="75"/>
    </location>
</feature>
<dbReference type="PANTHER" id="PTHR34714:SF3">
    <property type="match status" value="1"/>
</dbReference>
<dbReference type="InterPro" id="IPR036265">
    <property type="entry name" value="HIT-like_sf"/>
</dbReference>
<reference evidence="2 3" key="1">
    <citation type="journal article" date="2016" name="Genome Biol. Evol.">
        <title>Gene Family Evolution Reflects Adaptation to Soil Environmental Stressors in the Genome of the Collembolan Orchesella cincta.</title>
        <authorList>
            <person name="Faddeeva-Vakhrusheva A."/>
            <person name="Derks M.F."/>
            <person name="Anvar S.Y."/>
            <person name="Agamennone V."/>
            <person name="Suring W."/>
            <person name="Smit S."/>
            <person name="van Straalen N.M."/>
            <person name="Roelofs D."/>
        </authorList>
    </citation>
    <scope>NUCLEOTIDE SEQUENCE [LARGE SCALE GENOMIC DNA]</scope>
    <source>
        <tissue evidence="2">Mixed pool</tissue>
    </source>
</reference>
<evidence type="ECO:0000313" key="3">
    <source>
        <dbReference type="Proteomes" id="UP000094527"/>
    </source>
</evidence>
<keyword evidence="3" id="KW-1185">Reference proteome</keyword>
<evidence type="ECO:0000256" key="1">
    <source>
        <dbReference type="SAM" id="Phobius"/>
    </source>
</evidence>
<dbReference type="Proteomes" id="UP000094527">
    <property type="component" value="Unassembled WGS sequence"/>
</dbReference>
<protein>
    <submittedName>
        <fullName evidence="2">Uncharacterized protein</fullName>
    </submittedName>
</protein>
<dbReference type="AlphaFoldDB" id="A0A1D2MR14"/>
<gene>
    <name evidence="2" type="ORF">Ocin01_11182</name>
</gene>
<keyword evidence="1" id="KW-0472">Membrane</keyword>
<dbReference type="PANTHER" id="PTHR34714">
    <property type="entry name" value="EGF-LIKE DOMAIN-CONTAINING PROTEIN"/>
    <property type="match status" value="1"/>
</dbReference>
<proteinExistence type="predicted"/>
<evidence type="ECO:0000313" key="2">
    <source>
        <dbReference type="EMBL" id="ODM95493.1"/>
    </source>
</evidence>
<comment type="caution">
    <text evidence="2">The sequence shown here is derived from an EMBL/GenBank/DDBJ whole genome shotgun (WGS) entry which is preliminary data.</text>
</comment>
<keyword evidence="1" id="KW-1133">Transmembrane helix</keyword>
<organism evidence="2 3">
    <name type="scientific">Orchesella cincta</name>
    <name type="common">Springtail</name>
    <name type="synonym">Podura cincta</name>
    <dbReference type="NCBI Taxonomy" id="48709"/>
    <lineage>
        <taxon>Eukaryota</taxon>
        <taxon>Metazoa</taxon>
        <taxon>Ecdysozoa</taxon>
        <taxon>Arthropoda</taxon>
        <taxon>Hexapoda</taxon>
        <taxon>Collembola</taxon>
        <taxon>Entomobryomorpha</taxon>
        <taxon>Entomobryoidea</taxon>
        <taxon>Orchesellidae</taxon>
        <taxon>Orchesellinae</taxon>
        <taxon>Orchesella</taxon>
    </lineage>
</organism>
<dbReference type="SUPFAM" id="SSF54197">
    <property type="entry name" value="HIT-like"/>
    <property type="match status" value="1"/>
</dbReference>
<accession>A0A1D2MR14</accession>
<sequence>MSAGGITDHDSVAYSLIANQDPSCDEDFQVRTRMSRSSLAPPTLNTFAGRLRGSQRLAFLGVLTVFLLVIIWLLSNMDTYSTSPAANGLQNGKVSKYLSSSSKIYENGVDSTVERLSLKSDGSLRPSDLRTNVILQYDWYHQNCYKDLQGEMLTRSIQDIYTKLQLLRESEAEDCRLIWNIFDSMFRIEAIKAPIVLPKPFQKEVKGWLDNDEKLFEQVNHQVVFKIVSKGTFEETVFNPLRAKRPVSKPSMDPLEYIKNLTESSAPNCDFCKYKDHTAADTFGRIDNDYSASCSNTFKLAKFHGLFFPKEHHPLNLSLVQLRSLFLYTSKQWFQKAFETDPSQKYPSLMWDALPHAGASQVHPHIHGVLDAYQYVGGFESWHQVSIQYFKKFQRSFWSDFVQLHVALGLSISHGEAIALVPIVARKDHEFMILSTKLNEDVVSLIYNVMQAYLHKLGVYCFSSGAVYPKLGYTNADGDTGMPVIFRIGSRGTCTSVGSDVSSLELYTINNINSDLAKTYNGLVEQVNSEEAKN</sequence>
<dbReference type="OMA" id="FFMWNCL"/>
<name>A0A1D2MR14_ORCCI</name>
<dbReference type="EMBL" id="LJIJ01000664">
    <property type="protein sequence ID" value="ODM95493.1"/>
    <property type="molecule type" value="Genomic_DNA"/>
</dbReference>
<dbReference type="OrthoDB" id="5945460at2759"/>
<keyword evidence="1" id="KW-0812">Transmembrane</keyword>